<evidence type="ECO:0000256" key="1">
    <source>
        <dbReference type="SAM" id="Coils"/>
    </source>
</evidence>
<dbReference type="PANTHER" id="PTHR21666:SF270">
    <property type="entry name" value="MUREIN HYDROLASE ACTIVATOR ENVC"/>
    <property type="match status" value="1"/>
</dbReference>
<keyword evidence="2" id="KW-0812">Transmembrane</keyword>
<evidence type="ECO:0000313" key="4">
    <source>
        <dbReference type="Proteomes" id="UP000179221"/>
    </source>
</evidence>
<dbReference type="Gene3D" id="2.70.70.10">
    <property type="entry name" value="Glucose Permease (Domain IIA)"/>
    <property type="match status" value="1"/>
</dbReference>
<dbReference type="CDD" id="cd12797">
    <property type="entry name" value="M23_peptidase"/>
    <property type="match status" value="1"/>
</dbReference>
<dbReference type="InterPro" id="IPR011055">
    <property type="entry name" value="Dup_hybrid_motif"/>
</dbReference>
<dbReference type="InterPro" id="IPR050570">
    <property type="entry name" value="Cell_wall_metabolism_enzyme"/>
</dbReference>
<evidence type="ECO:0008006" key="5">
    <source>
        <dbReference type="Google" id="ProtNLM"/>
    </source>
</evidence>
<gene>
    <name evidence="3" type="ORF">A2628_00700</name>
</gene>
<accession>A0A1F7YES4</accession>
<keyword evidence="2" id="KW-0472">Membrane</keyword>
<dbReference type="Proteomes" id="UP000179221">
    <property type="component" value="Unassembled WGS sequence"/>
</dbReference>
<dbReference type="PANTHER" id="PTHR21666">
    <property type="entry name" value="PEPTIDASE-RELATED"/>
    <property type="match status" value="1"/>
</dbReference>
<feature type="transmembrane region" description="Helical" evidence="2">
    <location>
        <begin position="7"/>
        <end position="27"/>
    </location>
</feature>
<keyword evidence="2" id="KW-1133">Transmembrane helix</keyword>
<dbReference type="AlphaFoldDB" id="A0A1F7YES4"/>
<proteinExistence type="predicted"/>
<reference evidence="3 4" key="1">
    <citation type="journal article" date="2016" name="Nat. Commun.">
        <title>Thousands of microbial genomes shed light on interconnected biogeochemical processes in an aquifer system.</title>
        <authorList>
            <person name="Anantharaman K."/>
            <person name="Brown C.T."/>
            <person name="Hug L.A."/>
            <person name="Sharon I."/>
            <person name="Castelle C.J."/>
            <person name="Probst A.J."/>
            <person name="Thomas B.C."/>
            <person name="Singh A."/>
            <person name="Wilkins M.J."/>
            <person name="Karaoz U."/>
            <person name="Brodie E.L."/>
            <person name="Williams K.H."/>
            <person name="Hubbard S.S."/>
            <person name="Banfield J.F."/>
        </authorList>
    </citation>
    <scope>NUCLEOTIDE SEQUENCE [LARGE SCALE GENOMIC DNA]</scope>
</reference>
<dbReference type="SUPFAM" id="SSF51261">
    <property type="entry name" value="Duplicated hybrid motif"/>
    <property type="match status" value="1"/>
</dbReference>
<dbReference type="Gene3D" id="6.10.250.3150">
    <property type="match status" value="1"/>
</dbReference>
<protein>
    <recommendedName>
        <fullName evidence="5">Peptidase M23 domain-containing protein</fullName>
    </recommendedName>
</protein>
<dbReference type="GO" id="GO:0004222">
    <property type="term" value="F:metalloendopeptidase activity"/>
    <property type="evidence" value="ECO:0007669"/>
    <property type="project" value="TreeGrafter"/>
</dbReference>
<name>A0A1F7YES4_9BACT</name>
<evidence type="ECO:0000256" key="2">
    <source>
        <dbReference type="SAM" id="Phobius"/>
    </source>
</evidence>
<organism evidence="3 4">
    <name type="scientific">Candidatus Woesebacteria bacterium RIFCSPHIGHO2_01_FULL_40_22</name>
    <dbReference type="NCBI Taxonomy" id="1802499"/>
    <lineage>
        <taxon>Bacteria</taxon>
        <taxon>Candidatus Woeseibacteriota</taxon>
    </lineage>
</organism>
<evidence type="ECO:0000313" key="3">
    <source>
        <dbReference type="EMBL" id="OGM25823.1"/>
    </source>
</evidence>
<sequence>MRIFLKYFFTFVFSIILLGIVFAYLPVKAQDASKLTQLSEEIQKYENELKRLGAEKSTLSNQIAQYDAQIKLTTLKISQTEARILLLGGRIDRLQGSLDSLKDAFVIRANQTYKMSRFSEPYLLLFTSPNLEGTVSSFHYLKRIQEADRSLLDKLKVAQEAYLEEKSTQEELQNQLESQKRSLASQKSAKTRLLEQTKNDEIKYQQLLSQARSEFEAIQAIIAGKGQESEVGHVNEGDRIASIIQGASCNSSGDHLHFIIGQGGTVLNPFSYLRSGVSYENCSGSSCGSGDGDAFNPSGSWNWPINEQISFSQGFGSTWAVRNTWVGRVYNFHNGIDIDSNSSATVKAVRGGTLYRGSYAGSGGCRLRYVRVNHDENDLETYYLHINY</sequence>
<feature type="coiled-coil region" evidence="1">
    <location>
        <begin position="155"/>
        <end position="214"/>
    </location>
</feature>
<feature type="coiled-coil region" evidence="1">
    <location>
        <begin position="28"/>
        <end position="69"/>
    </location>
</feature>
<comment type="caution">
    <text evidence="3">The sequence shown here is derived from an EMBL/GenBank/DDBJ whole genome shotgun (WGS) entry which is preliminary data.</text>
</comment>
<keyword evidence="1" id="KW-0175">Coiled coil</keyword>
<dbReference type="EMBL" id="MGGL01000019">
    <property type="protein sequence ID" value="OGM25823.1"/>
    <property type="molecule type" value="Genomic_DNA"/>
</dbReference>